<dbReference type="Pfam" id="PF02784">
    <property type="entry name" value="Orn_Arg_deC_N"/>
    <property type="match status" value="1"/>
</dbReference>
<dbReference type="PRINTS" id="PR01182">
    <property type="entry name" value="ORNDCRBXLASE"/>
</dbReference>
<dbReference type="InterPro" id="IPR029066">
    <property type="entry name" value="PLP-binding_barrel"/>
</dbReference>
<dbReference type="SUPFAM" id="SSF50621">
    <property type="entry name" value="Alanine racemase C-terminal domain-like"/>
    <property type="match status" value="1"/>
</dbReference>
<dbReference type="Pfam" id="PF00278">
    <property type="entry name" value="Orn_DAP_Arg_deC"/>
    <property type="match status" value="1"/>
</dbReference>
<dbReference type="Proteomes" id="UP001595993">
    <property type="component" value="Unassembled WGS sequence"/>
</dbReference>
<gene>
    <name evidence="6" type="ORF">ACFO9E_11725</name>
</gene>
<organism evidence="6 7">
    <name type="scientific">Streptomyces maoxianensis</name>
    <dbReference type="NCBI Taxonomy" id="1459942"/>
    <lineage>
        <taxon>Bacteria</taxon>
        <taxon>Bacillati</taxon>
        <taxon>Actinomycetota</taxon>
        <taxon>Actinomycetes</taxon>
        <taxon>Kitasatosporales</taxon>
        <taxon>Streptomycetaceae</taxon>
        <taxon>Streptomyces</taxon>
    </lineage>
</organism>
<keyword evidence="7" id="KW-1185">Reference proteome</keyword>
<dbReference type="SUPFAM" id="SSF51419">
    <property type="entry name" value="PLP-binding barrel"/>
    <property type="match status" value="1"/>
</dbReference>
<dbReference type="InterPro" id="IPR009006">
    <property type="entry name" value="Ala_racemase/Decarboxylase_C"/>
</dbReference>
<dbReference type="PRINTS" id="PR01179">
    <property type="entry name" value="ODADCRBXLASE"/>
</dbReference>
<evidence type="ECO:0000313" key="6">
    <source>
        <dbReference type="EMBL" id="MFC4608481.1"/>
    </source>
</evidence>
<dbReference type="InterPro" id="IPR022643">
    <property type="entry name" value="De-COase2_C"/>
</dbReference>
<feature type="domain" description="Orn/DAP/Arg decarboxylase 2 C-terminal" evidence="4">
    <location>
        <begin position="26"/>
        <end position="373"/>
    </location>
</feature>
<evidence type="ECO:0000256" key="1">
    <source>
        <dbReference type="ARBA" id="ARBA00001933"/>
    </source>
</evidence>
<evidence type="ECO:0000259" key="5">
    <source>
        <dbReference type="Pfam" id="PF02784"/>
    </source>
</evidence>
<reference evidence="7" key="1">
    <citation type="journal article" date="2019" name="Int. J. Syst. Evol. Microbiol.">
        <title>The Global Catalogue of Microorganisms (GCM) 10K type strain sequencing project: providing services to taxonomists for standard genome sequencing and annotation.</title>
        <authorList>
            <consortium name="The Broad Institute Genomics Platform"/>
            <consortium name="The Broad Institute Genome Sequencing Center for Infectious Disease"/>
            <person name="Wu L."/>
            <person name="Ma J."/>
        </authorList>
    </citation>
    <scope>NUCLEOTIDE SEQUENCE [LARGE SCALE GENOMIC DNA]</scope>
    <source>
        <strain evidence="7">CGMCC 4.7139</strain>
    </source>
</reference>
<sequence>MRKDIVTPTDRETRLLARRAGRTPVYVYSREALRAAVERVRAASVPGAGLYYSLKANPHPGVVQTLATLVDGFDVCSLAELETALNAGLAPRKVLFTGPAKSGEEAAAALAADVMVTVESPRQAGLFAEAAAELGVTGRGVIRLNTPYPGRTSGADPSQNQFGVAQEDLAEVVDILRASPLSVAGLQLFWGSQYADADVILAARKTMEEQARACVDRFGLQVEFVSIGGGIAMPWCDADPEVDWAGLAAAGLDAAAVDGADAEDRLPLVCEYGRSIVGSAGSLLTTVLDTKTIGDRRYVLVDAGINHVFIASRLIAGAGRGEPRVRMVGARPDAATSPAWVTGPLCSQLDVLAKDVLLPEVEVGDLLLFEGVGAYGPTFSPSGFLSRDKVREIVF</sequence>
<dbReference type="RefSeq" id="WP_381194028.1">
    <property type="nucleotide sequence ID" value="NZ_JBHSFE010000010.1"/>
</dbReference>
<evidence type="ECO:0000313" key="7">
    <source>
        <dbReference type="Proteomes" id="UP001595993"/>
    </source>
</evidence>
<dbReference type="PANTHER" id="PTHR43727">
    <property type="entry name" value="DIAMINOPIMELATE DECARBOXYLASE"/>
    <property type="match status" value="1"/>
</dbReference>
<keyword evidence="2" id="KW-0663">Pyridoxal phosphate</keyword>
<evidence type="ECO:0000256" key="2">
    <source>
        <dbReference type="ARBA" id="ARBA00022898"/>
    </source>
</evidence>
<keyword evidence="6" id="KW-0413">Isomerase</keyword>
<proteinExistence type="inferred from homology"/>
<dbReference type="InterPro" id="IPR002433">
    <property type="entry name" value="Orn_de-COase"/>
</dbReference>
<dbReference type="PANTHER" id="PTHR43727:SF2">
    <property type="entry name" value="GROUP IV DECARBOXYLASE"/>
    <property type="match status" value="1"/>
</dbReference>
<name>A0ABV9G2E0_9ACTN</name>
<dbReference type="Gene3D" id="2.40.37.10">
    <property type="entry name" value="Lyase, Ornithine Decarboxylase, Chain A, domain 1"/>
    <property type="match status" value="1"/>
</dbReference>
<accession>A0ABV9G2E0</accession>
<dbReference type="GO" id="GO:0008784">
    <property type="term" value="F:alanine racemase activity"/>
    <property type="evidence" value="ECO:0007669"/>
    <property type="project" value="UniProtKB-EC"/>
</dbReference>
<protein>
    <submittedName>
        <fullName evidence="6">Alanine racemase</fullName>
        <ecNumber evidence="6">5.1.1.1</ecNumber>
    </submittedName>
</protein>
<dbReference type="EMBL" id="JBHSFE010000010">
    <property type="protein sequence ID" value="MFC4608481.1"/>
    <property type="molecule type" value="Genomic_DNA"/>
</dbReference>
<dbReference type="Gene3D" id="3.20.20.10">
    <property type="entry name" value="Alanine racemase"/>
    <property type="match status" value="1"/>
</dbReference>
<comment type="cofactor">
    <cofactor evidence="1">
        <name>pyridoxal 5'-phosphate</name>
        <dbReference type="ChEBI" id="CHEBI:597326"/>
    </cofactor>
</comment>
<dbReference type="InterPro" id="IPR022644">
    <property type="entry name" value="De-COase2_N"/>
</dbReference>
<comment type="caution">
    <text evidence="6">The sequence shown here is derived from an EMBL/GenBank/DDBJ whole genome shotgun (WGS) entry which is preliminary data.</text>
</comment>
<comment type="similarity">
    <text evidence="3">Belongs to the Orn/Lys/Arg decarboxylase class-II family.</text>
</comment>
<dbReference type="EC" id="5.1.1.1" evidence="6"/>
<evidence type="ECO:0000259" key="4">
    <source>
        <dbReference type="Pfam" id="PF00278"/>
    </source>
</evidence>
<feature type="domain" description="Orn/DAP/Arg decarboxylase 2 N-terminal" evidence="5">
    <location>
        <begin position="44"/>
        <end position="277"/>
    </location>
</feature>
<evidence type="ECO:0000256" key="3">
    <source>
        <dbReference type="RuleBase" id="RU003737"/>
    </source>
</evidence>
<dbReference type="InterPro" id="IPR000183">
    <property type="entry name" value="Orn/DAP/Arg_de-COase"/>
</dbReference>